<evidence type="ECO:0000313" key="2">
    <source>
        <dbReference type="EMBL" id="MDQ0362408.1"/>
    </source>
</evidence>
<organism evidence="2 3">
    <name type="scientific">Breznakia pachnodae</name>
    <dbReference type="NCBI Taxonomy" id="265178"/>
    <lineage>
        <taxon>Bacteria</taxon>
        <taxon>Bacillati</taxon>
        <taxon>Bacillota</taxon>
        <taxon>Erysipelotrichia</taxon>
        <taxon>Erysipelotrichales</taxon>
        <taxon>Erysipelotrichaceae</taxon>
        <taxon>Breznakia</taxon>
    </lineage>
</organism>
<proteinExistence type="predicted"/>
<name>A0ABU0E6S8_9FIRM</name>
<keyword evidence="1" id="KW-1133">Transmembrane helix</keyword>
<keyword evidence="3" id="KW-1185">Reference proteome</keyword>
<feature type="transmembrane region" description="Helical" evidence="1">
    <location>
        <begin position="277"/>
        <end position="298"/>
    </location>
</feature>
<evidence type="ECO:0000313" key="3">
    <source>
        <dbReference type="Proteomes" id="UP001230220"/>
    </source>
</evidence>
<dbReference type="Proteomes" id="UP001230220">
    <property type="component" value="Unassembled WGS sequence"/>
</dbReference>
<protein>
    <submittedName>
        <fullName evidence="2">ABC-type multidrug transport system permease subunit</fullName>
    </submittedName>
</protein>
<reference evidence="2 3" key="1">
    <citation type="submission" date="2023-07" db="EMBL/GenBank/DDBJ databases">
        <title>Genomic Encyclopedia of Type Strains, Phase IV (KMG-IV): sequencing the most valuable type-strain genomes for metagenomic binning, comparative biology and taxonomic classification.</title>
        <authorList>
            <person name="Goeker M."/>
        </authorList>
    </citation>
    <scope>NUCLEOTIDE SEQUENCE [LARGE SCALE GENOMIC DNA]</scope>
    <source>
        <strain evidence="2 3">DSM 16784</strain>
    </source>
</reference>
<feature type="transmembrane region" description="Helical" evidence="1">
    <location>
        <begin position="325"/>
        <end position="351"/>
    </location>
</feature>
<keyword evidence="1" id="KW-0812">Transmembrane</keyword>
<feature type="transmembrane region" description="Helical" evidence="1">
    <location>
        <begin position="413"/>
        <end position="435"/>
    </location>
</feature>
<gene>
    <name evidence="2" type="ORF">J2S15_003162</name>
</gene>
<evidence type="ECO:0000256" key="1">
    <source>
        <dbReference type="SAM" id="Phobius"/>
    </source>
</evidence>
<keyword evidence="1" id="KW-0472">Membrane</keyword>
<feature type="transmembrane region" description="Helical" evidence="1">
    <location>
        <begin position="380"/>
        <end position="401"/>
    </location>
</feature>
<dbReference type="EMBL" id="JAUSUR010000006">
    <property type="protein sequence ID" value="MDQ0362408.1"/>
    <property type="molecule type" value="Genomic_DNA"/>
</dbReference>
<sequence>MRQLIKQEFKKIFKKKYFLVLLILLLVFSGYLTYSNYSNVYNGEYAIQDEQGVELTGIDAIRYIDSERHKYAGIIDDEFVKKFSNDFDTRVKNIVDNDLTIDEEKMQTTYGEDYEQLIERAKEGTLTSEDWDIILNSNTGWYETERENGTSVYLNVFYENQGKLSAASSIYDYANEYFNTVDFIQPWIDKNEDTYDPVEYINNSKFAPLLHKEEYLIKICPQNIDENYEYKSFIYIYEEDMENSIDSKIIDYYNQRFMDAKPYYDSTLPNQYLNDNMTHTLVIILALLLIIIVLSDMFSYDCQTKSDQIIACTSYGTKKLKLAKLIVGIATALGIIILQQALIILISNIILPVRDFSLVETSYDTIYSFVTSVNVYIESYGSVFITGIIMLLLGGLVVGMFTMFVSYISKNKFITAIIIILITFFLIFISETVLFDNLINIIFPYIPHNFMRFTIFHRFAYNIGYHNGIVPHTVLFGNVVAVRDLVIIVWLALCAGMGLFISFVKVGEVKSK</sequence>
<dbReference type="RefSeq" id="WP_307410000.1">
    <property type="nucleotide sequence ID" value="NZ_JAUSUR010000006.1"/>
</dbReference>
<comment type="caution">
    <text evidence="2">The sequence shown here is derived from an EMBL/GenBank/DDBJ whole genome shotgun (WGS) entry which is preliminary data.</text>
</comment>
<feature type="transmembrane region" description="Helical" evidence="1">
    <location>
        <begin position="485"/>
        <end position="504"/>
    </location>
</feature>
<accession>A0ABU0E6S8</accession>